<dbReference type="AlphaFoldDB" id="A0A016UIQ6"/>
<dbReference type="SUPFAM" id="SSF109604">
    <property type="entry name" value="HD-domain/PDEase-like"/>
    <property type="match status" value="1"/>
</dbReference>
<dbReference type="InterPro" id="IPR039356">
    <property type="entry name" value="YfbR/HDDC2"/>
</dbReference>
<keyword evidence="9" id="KW-0479">Metal-binding</keyword>
<dbReference type="EMBL" id="JARK01001376">
    <property type="protein sequence ID" value="EYC14458.1"/>
    <property type="molecule type" value="Genomic_DNA"/>
</dbReference>
<dbReference type="STRING" id="53326.A0A016UIQ6"/>
<evidence type="ECO:0000256" key="4">
    <source>
        <dbReference type="ARBA" id="ARBA00004074"/>
    </source>
</evidence>
<comment type="similarity">
    <text evidence="5">Belongs to the HDDC2 family.</text>
</comment>
<dbReference type="GO" id="GO:0005737">
    <property type="term" value="C:cytoplasm"/>
    <property type="evidence" value="ECO:0007669"/>
    <property type="project" value="TreeGrafter"/>
</dbReference>
<evidence type="ECO:0000256" key="7">
    <source>
        <dbReference type="ARBA" id="ARBA00012964"/>
    </source>
</evidence>
<dbReference type="InterPro" id="IPR006674">
    <property type="entry name" value="HD_domain"/>
</dbReference>
<keyword evidence="10" id="KW-0378">Hydrolase</keyword>
<proteinExistence type="inferred from homology"/>
<dbReference type="PANTHER" id="PTHR11845:SF13">
    <property type="entry name" value="5'-DEOXYNUCLEOTIDASE HDDC2"/>
    <property type="match status" value="1"/>
</dbReference>
<comment type="cofactor">
    <cofactor evidence="2">
        <name>Mn(2+)</name>
        <dbReference type="ChEBI" id="CHEBI:29035"/>
    </cofactor>
</comment>
<evidence type="ECO:0000256" key="11">
    <source>
        <dbReference type="ARBA" id="ARBA00032735"/>
    </source>
</evidence>
<gene>
    <name evidence="13" type="primary">Acey_s0040.g214</name>
    <name evidence="13" type="synonym">Acey-F45F2.9</name>
    <name evidence="13" type="ORF">Y032_0040g214</name>
</gene>
<feature type="domain" description="HD/PDEase" evidence="12">
    <location>
        <begin position="90"/>
        <end position="208"/>
    </location>
</feature>
<dbReference type="GO" id="GO:0002953">
    <property type="term" value="F:5'-deoxynucleotidase activity"/>
    <property type="evidence" value="ECO:0007669"/>
    <property type="project" value="UniProtKB-EC"/>
</dbReference>
<accession>A0A016UIQ6</accession>
<evidence type="ECO:0000256" key="1">
    <source>
        <dbReference type="ARBA" id="ARBA00001638"/>
    </source>
</evidence>
<evidence type="ECO:0000313" key="13">
    <source>
        <dbReference type="EMBL" id="EYC14458.1"/>
    </source>
</evidence>
<dbReference type="PANTHER" id="PTHR11845">
    <property type="entry name" value="5'-DEOXYNUCLEOTIDASE HDDC2"/>
    <property type="match status" value="1"/>
</dbReference>
<dbReference type="OrthoDB" id="10254258at2759"/>
<name>A0A016UIQ6_9BILA</name>
<keyword evidence="14" id="KW-1185">Reference proteome</keyword>
<evidence type="ECO:0000256" key="10">
    <source>
        <dbReference type="ARBA" id="ARBA00022801"/>
    </source>
</evidence>
<dbReference type="InterPro" id="IPR003607">
    <property type="entry name" value="HD/PDEase_dom"/>
</dbReference>
<evidence type="ECO:0000256" key="6">
    <source>
        <dbReference type="ARBA" id="ARBA00011738"/>
    </source>
</evidence>
<dbReference type="EC" id="3.1.3.89" evidence="7"/>
<dbReference type="Pfam" id="PF13023">
    <property type="entry name" value="HD_3"/>
    <property type="match status" value="1"/>
</dbReference>
<comment type="subunit">
    <text evidence="6">Homodimer.</text>
</comment>
<dbReference type="Gene3D" id="1.10.3210.10">
    <property type="entry name" value="Hypothetical protein af1432"/>
    <property type="match status" value="1"/>
</dbReference>
<protein>
    <recommendedName>
        <fullName evidence="8">5'-deoxynucleotidase HDDC2</fullName>
        <ecNumber evidence="7">3.1.3.89</ecNumber>
    </recommendedName>
    <alternativeName>
        <fullName evidence="11">HD domain-containing protein 2</fullName>
    </alternativeName>
</protein>
<evidence type="ECO:0000256" key="5">
    <source>
        <dbReference type="ARBA" id="ARBA00009999"/>
    </source>
</evidence>
<sequence length="252" mass="28758">MLLTTTVHSTNDSFAFRINDMTFGNVMKLLSVLDAVKHLKRKGWVLMKGSPISATGHTHRYILKMKSRQRRLCYVLYSSRSIPAALTVPEPETVACHMYRMAVLAMSLEGQIEGLDVSRAVFMSLVHDLAEAIVGDITPHCGVTDEDKYERENQAIQEIASLVPVAVSGNQWVELWREYEAQNTLEAKVVKHLDKFDMIAQAYDYERKYGIDLSQFFESTKTAFTMAPFVTWDVELRKQREEWLKSNRSVSG</sequence>
<evidence type="ECO:0000313" key="14">
    <source>
        <dbReference type="Proteomes" id="UP000024635"/>
    </source>
</evidence>
<dbReference type="SMART" id="SM00471">
    <property type="entry name" value="HDc"/>
    <property type="match status" value="1"/>
</dbReference>
<evidence type="ECO:0000256" key="8">
    <source>
        <dbReference type="ARBA" id="ARBA00015933"/>
    </source>
</evidence>
<evidence type="ECO:0000256" key="9">
    <source>
        <dbReference type="ARBA" id="ARBA00022723"/>
    </source>
</evidence>
<evidence type="ECO:0000256" key="2">
    <source>
        <dbReference type="ARBA" id="ARBA00001936"/>
    </source>
</evidence>
<dbReference type="GO" id="GO:0046872">
    <property type="term" value="F:metal ion binding"/>
    <property type="evidence" value="ECO:0007669"/>
    <property type="project" value="UniProtKB-KW"/>
</dbReference>
<evidence type="ECO:0000259" key="12">
    <source>
        <dbReference type="SMART" id="SM00471"/>
    </source>
</evidence>
<comment type="catalytic activity">
    <reaction evidence="1">
        <text>a 2'-deoxyribonucleoside 5'-phosphate + H2O = a 2'-deoxyribonucleoside + phosphate</text>
        <dbReference type="Rhea" id="RHEA:36167"/>
        <dbReference type="ChEBI" id="CHEBI:15377"/>
        <dbReference type="ChEBI" id="CHEBI:18274"/>
        <dbReference type="ChEBI" id="CHEBI:43474"/>
        <dbReference type="ChEBI" id="CHEBI:65317"/>
        <dbReference type="EC" id="3.1.3.89"/>
    </reaction>
</comment>
<comment type="cofactor">
    <cofactor evidence="3">
        <name>Co(2+)</name>
        <dbReference type="ChEBI" id="CHEBI:48828"/>
    </cofactor>
</comment>
<comment type="caution">
    <text evidence="13">The sequence shown here is derived from an EMBL/GenBank/DDBJ whole genome shotgun (WGS) entry which is preliminary data.</text>
</comment>
<organism evidence="13 14">
    <name type="scientific">Ancylostoma ceylanicum</name>
    <dbReference type="NCBI Taxonomy" id="53326"/>
    <lineage>
        <taxon>Eukaryota</taxon>
        <taxon>Metazoa</taxon>
        <taxon>Ecdysozoa</taxon>
        <taxon>Nematoda</taxon>
        <taxon>Chromadorea</taxon>
        <taxon>Rhabditida</taxon>
        <taxon>Rhabditina</taxon>
        <taxon>Rhabditomorpha</taxon>
        <taxon>Strongyloidea</taxon>
        <taxon>Ancylostomatidae</taxon>
        <taxon>Ancylostomatinae</taxon>
        <taxon>Ancylostoma</taxon>
    </lineage>
</organism>
<dbReference type="Proteomes" id="UP000024635">
    <property type="component" value="Unassembled WGS sequence"/>
</dbReference>
<comment type="function">
    <text evidence="4">Catalyzes the dephosphorylation of the nucleoside 5'-monophosphates deoxyadenosine monophosphate (dAMP), deoxycytidine monophosphate (dCMP), deoxyguanosine monophosphate (dGMP) and deoxythymidine monophosphate (dTMP).</text>
</comment>
<evidence type="ECO:0000256" key="3">
    <source>
        <dbReference type="ARBA" id="ARBA00001941"/>
    </source>
</evidence>
<dbReference type="FunFam" id="1.10.3210.10:FF:000035">
    <property type="entry name" value="HD family hydrolase"/>
    <property type="match status" value="1"/>
</dbReference>
<reference evidence="14" key="1">
    <citation type="journal article" date="2015" name="Nat. Genet.">
        <title>The genome and transcriptome of the zoonotic hookworm Ancylostoma ceylanicum identify infection-specific gene families.</title>
        <authorList>
            <person name="Schwarz E.M."/>
            <person name="Hu Y."/>
            <person name="Antoshechkin I."/>
            <person name="Miller M.M."/>
            <person name="Sternberg P.W."/>
            <person name="Aroian R.V."/>
        </authorList>
    </citation>
    <scope>NUCLEOTIDE SEQUENCE</scope>
    <source>
        <strain evidence="14">HY135</strain>
    </source>
</reference>